<protein>
    <submittedName>
        <fullName evidence="2">Uncharacterized protein</fullName>
    </submittedName>
</protein>
<feature type="region of interest" description="Disordered" evidence="1">
    <location>
        <begin position="244"/>
        <end position="288"/>
    </location>
</feature>
<dbReference type="PANTHER" id="PTHR33675">
    <property type="entry name" value="NUCLEAR RECEPTOR FAMILY 2 GROUP C PROTEIN"/>
    <property type="match status" value="1"/>
</dbReference>
<dbReference type="AlphaFoldDB" id="A0AAQ3KLR1"/>
<sequence length="288" mass="31716">MSFGMKWEVLRVFVPSGVSLGLALSRLKIVVGSPHEAYEEGEGSGELLKGVLYQYHSLAIEDEECFLIASRVADLEEDRIESTSMGKKRKADATRLDEVDRTIYSSFCSAANSLSLIYTQAMAQQKLAFQSGERHALEKLYQLILRHNQEGSRVTVADIVAYLQNEMACDGEDASISPSPQLLQYPHSTTQISNPNSQNSDMVATATVGQAPRFSSCDQGKNTVFSNALSSPVRRSLEPYHIAQGGANHNNIRDHESNHLNQNQGTHFQTSSDTSMDMHSDSPARGPY</sequence>
<name>A0AAQ3KLR1_9LILI</name>
<dbReference type="EMBL" id="CP136894">
    <property type="protein sequence ID" value="WOL08141.1"/>
    <property type="molecule type" value="Genomic_DNA"/>
</dbReference>
<proteinExistence type="predicted"/>
<gene>
    <name evidence="2" type="ORF">Cni_G16893</name>
</gene>
<feature type="compositionally biased region" description="Polar residues" evidence="1">
    <location>
        <begin position="259"/>
        <end position="269"/>
    </location>
</feature>
<keyword evidence="3" id="KW-1185">Reference proteome</keyword>
<dbReference type="Proteomes" id="UP001327560">
    <property type="component" value="Chromosome 5"/>
</dbReference>
<organism evidence="2 3">
    <name type="scientific">Canna indica</name>
    <name type="common">Indian-shot</name>
    <dbReference type="NCBI Taxonomy" id="4628"/>
    <lineage>
        <taxon>Eukaryota</taxon>
        <taxon>Viridiplantae</taxon>
        <taxon>Streptophyta</taxon>
        <taxon>Embryophyta</taxon>
        <taxon>Tracheophyta</taxon>
        <taxon>Spermatophyta</taxon>
        <taxon>Magnoliopsida</taxon>
        <taxon>Liliopsida</taxon>
        <taxon>Zingiberales</taxon>
        <taxon>Cannaceae</taxon>
        <taxon>Canna</taxon>
    </lineage>
</organism>
<evidence type="ECO:0000313" key="2">
    <source>
        <dbReference type="EMBL" id="WOL08141.1"/>
    </source>
</evidence>
<dbReference type="PANTHER" id="PTHR33675:SF1">
    <property type="entry name" value="HOLOCARBOXYLASE SYNTHETASE"/>
    <property type="match status" value="1"/>
</dbReference>
<reference evidence="2 3" key="1">
    <citation type="submission" date="2023-10" db="EMBL/GenBank/DDBJ databases">
        <title>Chromosome-scale genome assembly provides insights into flower coloration mechanisms of Canna indica.</title>
        <authorList>
            <person name="Li C."/>
        </authorList>
    </citation>
    <scope>NUCLEOTIDE SEQUENCE [LARGE SCALE GENOMIC DNA]</scope>
    <source>
        <tissue evidence="2">Flower</tissue>
    </source>
</reference>
<evidence type="ECO:0000313" key="3">
    <source>
        <dbReference type="Proteomes" id="UP001327560"/>
    </source>
</evidence>
<accession>A0AAQ3KLR1</accession>
<evidence type="ECO:0000256" key="1">
    <source>
        <dbReference type="SAM" id="MobiDB-lite"/>
    </source>
</evidence>